<keyword evidence="2" id="KW-1185">Reference proteome</keyword>
<organism evidence="2 3">
    <name type="scientific">Rhodamnia argentea</name>
    <dbReference type="NCBI Taxonomy" id="178133"/>
    <lineage>
        <taxon>Eukaryota</taxon>
        <taxon>Viridiplantae</taxon>
        <taxon>Streptophyta</taxon>
        <taxon>Embryophyta</taxon>
        <taxon>Tracheophyta</taxon>
        <taxon>Spermatophyta</taxon>
        <taxon>Magnoliopsida</taxon>
        <taxon>eudicotyledons</taxon>
        <taxon>Gunneridae</taxon>
        <taxon>Pentapetalae</taxon>
        <taxon>rosids</taxon>
        <taxon>malvids</taxon>
        <taxon>Myrtales</taxon>
        <taxon>Myrtaceae</taxon>
        <taxon>Myrtoideae</taxon>
        <taxon>Myrteae</taxon>
        <taxon>Australasian group</taxon>
        <taxon>Rhodamnia</taxon>
    </lineage>
</organism>
<dbReference type="PANTHER" id="PTHR33647">
    <property type="entry name" value="OS01G0793900 PROTEIN"/>
    <property type="match status" value="1"/>
</dbReference>
<reference evidence="3" key="2">
    <citation type="submission" date="2025-08" db="UniProtKB">
        <authorList>
            <consortium name="RefSeq"/>
        </authorList>
    </citation>
    <scope>IDENTIFICATION</scope>
    <source>
        <tissue evidence="3">Leaf</tissue>
    </source>
</reference>
<dbReference type="GeneID" id="115735725"/>
<protein>
    <submittedName>
        <fullName evidence="3">Uncharacterized protein LOC115735725</fullName>
    </submittedName>
</protein>
<accession>A0A8B8NKH0</accession>
<dbReference type="PANTHER" id="PTHR33647:SF5">
    <property type="entry name" value="OS01G0793900 PROTEIN"/>
    <property type="match status" value="1"/>
</dbReference>
<dbReference type="AlphaFoldDB" id="A0A8B8NKH0"/>
<evidence type="ECO:0000313" key="3">
    <source>
        <dbReference type="RefSeq" id="XP_030522991.2"/>
    </source>
</evidence>
<gene>
    <name evidence="3" type="primary">LOC115735725</name>
</gene>
<feature type="region of interest" description="Disordered" evidence="1">
    <location>
        <begin position="41"/>
        <end position="64"/>
    </location>
</feature>
<reference evidence="2" key="1">
    <citation type="submission" date="2025-05" db="UniProtKB">
        <authorList>
            <consortium name="RefSeq"/>
        </authorList>
    </citation>
    <scope>NUCLEOTIDE SEQUENCE [LARGE SCALE GENOMIC DNA]</scope>
</reference>
<name>A0A8B8NKH0_9MYRT</name>
<proteinExistence type="predicted"/>
<evidence type="ECO:0000256" key="1">
    <source>
        <dbReference type="SAM" id="MobiDB-lite"/>
    </source>
</evidence>
<evidence type="ECO:0000313" key="2">
    <source>
        <dbReference type="Proteomes" id="UP000827889"/>
    </source>
</evidence>
<dbReference type="Proteomes" id="UP000827889">
    <property type="component" value="Chromosome 2"/>
</dbReference>
<dbReference type="RefSeq" id="XP_030522991.2">
    <property type="nucleotide sequence ID" value="XM_030667131.2"/>
</dbReference>
<dbReference type="KEGG" id="rarg:115735725"/>
<sequence>MGNCIRHESPMQWGGDDWEDGLFSAPERGGRDVAVAVEAEETEELLEKSRRHRSSNAEVPSVAAPARNEVKIRITKRQLEELLGKPGAEEAKPVQQLVSQLMAMTASDRFETGQRSWRPALKSIPEFGVQNM</sequence>